<dbReference type="InterPro" id="IPR007278">
    <property type="entry name" value="DUF397"/>
</dbReference>
<keyword evidence="3" id="KW-1185">Reference proteome</keyword>
<reference evidence="2 3" key="1">
    <citation type="journal article" date="2013" name="Stand. Genomic Sci.">
        <title>Genomic Encyclopedia of Type Strains, Phase I: The one thousand microbial genomes (KMG-I) project.</title>
        <authorList>
            <person name="Kyrpides N.C."/>
            <person name="Woyke T."/>
            <person name="Eisen J.A."/>
            <person name="Garrity G."/>
            <person name="Lilburn T.G."/>
            <person name="Beck B.J."/>
            <person name="Whitman W.B."/>
            <person name="Hugenholtz P."/>
            <person name="Klenk H.P."/>
        </authorList>
    </citation>
    <scope>NUCLEOTIDE SEQUENCE [LARGE SCALE GENOMIC DNA]</scope>
    <source>
        <strain evidence="2 3">DSM 45044</strain>
    </source>
</reference>
<evidence type="ECO:0000313" key="2">
    <source>
        <dbReference type="EMBL" id="TWJ14656.1"/>
    </source>
</evidence>
<proteinExistence type="predicted"/>
<dbReference type="Proteomes" id="UP000321617">
    <property type="component" value="Unassembled WGS sequence"/>
</dbReference>
<dbReference type="AlphaFoldDB" id="A0A562V9U5"/>
<evidence type="ECO:0000313" key="3">
    <source>
        <dbReference type="Proteomes" id="UP000321617"/>
    </source>
</evidence>
<evidence type="ECO:0000259" key="1">
    <source>
        <dbReference type="Pfam" id="PF04149"/>
    </source>
</evidence>
<dbReference type="RefSeq" id="WP_147132053.1">
    <property type="nucleotide sequence ID" value="NZ_BAABIJ010000001.1"/>
</dbReference>
<name>A0A562V9U5_9ACTN</name>
<comment type="caution">
    <text evidence="2">The sequence shown here is derived from an EMBL/GenBank/DDBJ whole genome shotgun (WGS) entry which is preliminary data.</text>
</comment>
<gene>
    <name evidence="2" type="ORF">LX16_0343</name>
</gene>
<accession>A0A562V9U5</accession>
<dbReference type="OrthoDB" id="3482502at2"/>
<dbReference type="EMBL" id="VLLL01000005">
    <property type="protein sequence ID" value="TWJ14656.1"/>
    <property type="molecule type" value="Genomic_DNA"/>
</dbReference>
<feature type="domain" description="DUF397" evidence="1">
    <location>
        <begin position="5"/>
        <end position="57"/>
    </location>
</feature>
<sequence>MKASAWRRASRSSAGGYNCVEARLTGHGPELRDSKLGDRSPVLHMTRTDFAAFLRLVT</sequence>
<organism evidence="2 3">
    <name type="scientific">Stackebrandtia albiflava</name>
    <dbReference type="NCBI Taxonomy" id="406432"/>
    <lineage>
        <taxon>Bacteria</taxon>
        <taxon>Bacillati</taxon>
        <taxon>Actinomycetota</taxon>
        <taxon>Actinomycetes</taxon>
        <taxon>Glycomycetales</taxon>
        <taxon>Glycomycetaceae</taxon>
        <taxon>Stackebrandtia</taxon>
    </lineage>
</organism>
<dbReference type="Pfam" id="PF04149">
    <property type="entry name" value="DUF397"/>
    <property type="match status" value="1"/>
</dbReference>
<protein>
    <submittedName>
        <fullName evidence="2">Uncharacterized protein DUF397</fullName>
    </submittedName>
</protein>